<evidence type="ECO:0000313" key="3">
    <source>
        <dbReference type="Proteomes" id="UP000199289"/>
    </source>
</evidence>
<dbReference type="Proteomes" id="UP000199289">
    <property type="component" value="Unassembled WGS sequence"/>
</dbReference>
<evidence type="ECO:0000313" key="1">
    <source>
        <dbReference type="EMBL" id="RDI72882.1"/>
    </source>
</evidence>
<reference evidence="3" key="2">
    <citation type="submission" date="2016-10" db="EMBL/GenBank/DDBJ databases">
        <authorList>
            <person name="Varghese N."/>
            <person name="Submissions S."/>
        </authorList>
    </citation>
    <scope>NUCLEOTIDE SEQUENCE [LARGE SCALE GENOMIC DNA]</scope>
    <source>
        <strain evidence="3">CGMCC 1.12397</strain>
    </source>
</reference>
<dbReference type="AlphaFoldDB" id="A0A1H0Z8I1"/>
<organism evidence="2 3">
    <name type="scientific">Halopelagius longus</name>
    <dbReference type="NCBI Taxonomy" id="1236180"/>
    <lineage>
        <taxon>Archaea</taxon>
        <taxon>Methanobacteriati</taxon>
        <taxon>Methanobacteriota</taxon>
        <taxon>Stenosarchaea group</taxon>
        <taxon>Halobacteria</taxon>
        <taxon>Halobacteriales</taxon>
        <taxon>Haloferacaceae</taxon>
    </lineage>
</organism>
<evidence type="ECO:0000313" key="2">
    <source>
        <dbReference type="EMBL" id="SDQ23708.1"/>
    </source>
</evidence>
<evidence type="ECO:0000313" key="4">
    <source>
        <dbReference type="Proteomes" id="UP000255421"/>
    </source>
</evidence>
<dbReference type="EMBL" id="FNKQ01000001">
    <property type="protein sequence ID" value="SDQ23708.1"/>
    <property type="molecule type" value="Genomic_DNA"/>
</dbReference>
<name>A0A1H0Z8I1_9EURY</name>
<dbReference type="RefSeq" id="WP_092533966.1">
    <property type="nucleotide sequence ID" value="NZ_FNKQ01000001.1"/>
</dbReference>
<gene>
    <name evidence="1" type="ORF">DWB78_14760</name>
    <name evidence="2" type="ORF">SAMN05216278_1077</name>
</gene>
<keyword evidence="4" id="KW-1185">Reference proteome</keyword>
<accession>A0A1H0Z8I1</accession>
<sequence>MSDEYIHDPERVDEIIKAYREAKDTGKHGAADKLEQMLLGVTLAHAEKMLPDGTRLDELSDDELIERWIDCQNEGRESVSLPVRRKIGDEVDSRGLYSQVAVEASKEQDSSD</sequence>
<dbReference type="EMBL" id="QQST01000001">
    <property type="protein sequence ID" value="RDI72882.1"/>
    <property type="molecule type" value="Genomic_DNA"/>
</dbReference>
<dbReference type="Proteomes" id="UP000255421">
    <property type="component" value="Unassembled WGS sequence"/>
</dbReference>
<reference evidence="2" key="1">
    <citation type="submission" date="2016-10" db="EMBL/GenBank/DDBJ databases">
        <authorList>
            <person name="de Groot N.N."/>
        </authorList>
    </citation>
    <scope>NUCLEOTIDE SEQUENCE [LARGE SCALE GENOMIC DNA]</scope>
    <source>
        <strain evidence="2">CGMCC 1.12397</strain>
    </source>
</reference>
<reference evidence="1 4" key="3">
    <citation type="submission" date="2018-07" db="EMBL/GenBank/DDBJ databases">
        <title>Genome sequence of extremly halophilic archaeon Halopelagius longus strain BC12-B1.</title>
        <authorList>
            <person name="Zhang X."/>
        </authorList>
    </citation>
    <scope>NUCLEOTIDE SEQUENCE [LARGE SCALE GENOMIC DNA]</scope>
    <source>
        <strain evidence="1 4">BC12-B1</strain>
    </source>
</reference>
<protein>
    <submittedName>
        <fullName evidence="2">Uncharacterized protein</fullName>
    </submittedName>
</protein>
<proteinExistence type="predicted"/>